<evidence type="ECO:0000259" key="34">
    <source>
        <dbReference type="PROSITE" id="PS51027"/>
    </source>
</evidence>
<dbReference type="Pfam" id="PF02022">
    <property type="entry name" value="Integrase_Zn"/>
    <property type="match status" value="1"/>
</dbReference>
<keyword evidence="3 26" id="KW-0645">Protease</keyword>
<dbReference type="GO" id="GO:0075713">
    <property type="term" value="P:establishment of integrated proviral latency"/>
    <property type="evidence" value="ECO:0007669"/>
    <property type="project" value="UniProtKB-KW"/>
</dbReference>
<dbReference type="PANTHER" id="PTHR41694">
    <property type="entry name" value="ENDOGENOUS RETROVIRUS GROUP K MEMBER POL PROTEIN"/>
    <property type="match status" value="1"/>
</dbReference>
<dbReference type="GO" id="GO:0035613">
    <property type="term" value="F:RNA stem-loop binding"/>
    <property type="evidence" value="ECO:0007669"/>
    <property type="project" value="TreeGrafter"/>
</dbReference>
<evidence type="ECO:0000256" key="9">
    <source>
        <dbReference type="ARBA" id="ARBA00022759"/>
    </source>
</evidence>
<dbReference type="PROSITE" id="PS51027">
    <property type="entry name" value="INTEGRASE_DBD"/>
    <property type="match status" value="1"/>
</dbReference>
<feature type="domain" description="Reverse transcriptase" evidence="31">
    <location>
        <begin position="201"/>
        <end position="391"/>
    </location>
</feature>
<feature type="non-terminal residue" evidence="35">
    <location>
        <position position="1"/>
    </location>
</feature>
<comment type="catalytic activity">
    <reaction evidence="23">
        <text>Endohydrolysis of RNA in RNA/DNA hybrids. Three different cleavage modes: 1. sequence-specific internal cleavage of RNA. Human immunodeficiency virus type 1 and Moloney murine leukemia virus enzymes prefer to cleave the RNA strand one nucleotide away from the RNA-DNA junction. 2. RNA 5'-end directed cleavage 13-19 nucleotides from the RNA end. 3. DNA 3'-end directed cleavage 15-20 nucleotides away from the primer terminus.</text>
        <dbReference type="EC" id="3.1.26.13"/>
    </reaction>
</comment>
<dbReference type="InterPro" id="IPR002156">
    <property type="entry name" value="RNaseH_domain"/>
</dbReference>
<dbReference type="GO" id="GO:0006310">
    <property type="term" value="P:DNA recombination"/>
    <property type="evidence" value="ECO:0007669"/>
    <property type="project" value="UniProtKB-KW"/>
</dbReference>
<feature type="domain" description="Integrase-type" evidence="30">
    <location>
        <begin position="719"/>
        <end position="760"/>
    </location>
</feature>
<keyword evidence="17" id="KW-0238">DNA-binding</keyword>
<dbReference type="PROSITE" id="PS50175">
    <property type="entry name" value="ASP_PROT_RETROV"/>
    <property type="match status" value="1"/>
</dbReference>
<evidence type="ECO:0000256" key="5">
    <source>
        <dbReference type="ARBA" id="ARBA00022695"/>
    </source>
</evidence>
<evidence type="ECO:0000256" key="3">
    <source>
        <dbReference type="ARBA" id="ARBA00022670"/>
    </source>
</evidence>
<organism evidence="35 36">
    <name type="scientific">Simian immunodeficiency virus - olc</name>
    <dbReference type="NCBI Taxonomy" id="538563"/>
    <lineage>
        <taxon>Viruses</taxon>
        <taxon>Riboviria</taxon>
        <taxon>Pararnavirae</taxon>
        <taxon>Artverviricota</taxon>
        <taxon>Revtraviricetes</taxon>
        <taxon>Ortervirales</taxon>
        <taxon>Retroviridae</taxon>
        <taxon>Orthoretrovirinae</taxon>
        <taxon>Lentivirus</taxon>
        <taxon>Lentivirus simimdef</taxon>
        <taxon>Simian immunodeficiency virus</taxon>
    </lineage>
</organism>
<proteinExistence type="inferred from homology"/>
<evidence type="ECO:0000256" key="13">
    <source>
        <dbReference type="ARBA" id="ARBA00022833"/>
    </source>
</evidence>
<evidence type="ECO:0000256" key="26">
    <source>
        <dbReference type="RuleBase" id="RU004064"/>
    </source>
</evidence>
<dbReference type="InterPro" id="IPR000477">
    <property type="entry name" value="RT_dom"/>
</dbReference>
<keyword evidence="27" id="KW-0175">Coiled coil</keyword>
<keyword evidence="22" id="KW-1160">Virus entry into host cell</keyword>
<keyword evidence="16" id="KW-1190">Host gene expression shutoff by virus</keyword>
<keyword evidence="13" id="KW-0862">Zinc</keyword>
<feature type="compositionally biased region" description="Basic and acidic residues" evidence="28">
    <location>
        <begin position="1"/>
        <end position="24"/>
    </location>
</feature>
<feature type="domain" description="Integrase-type" evidence="34">
    <location>
        <begin position="939"/>
        <end position="985"/>
    </location>
</feature>
<dbReference type="GO" id="GO:0039657">
    <property type="term" value="P:symbiont-mediated suppression of host gene expression"/>
    <property type="evidence" value="ECO:0007669"/>
    <property type="project" value="UniProtKB-KW"/>
</dbReference>
<feature type="DNA-binding region" description="Integrase-type" evidence="25">
    <location>
        <begin position="939"/>
        <end position="985"/>
    </location>
</feature>
<dbReference type="PANTHER" id="PTHR41694:SF3">
    <property type="entry name" value="RNA-DIRECTED DNA POLYMERASE-RELATED"/>
    <property type="match status" value="1"/>
</dbReference>
<evidence type="ECO:0000256" key="14">
    <source>
        <dbReference type="ARBA" id="ARBA00022908"/>
    </source>
</evidence>
<dbReference type="GO" id="GO:0004533">
    <property type="term" value="F:exoribonuclease H activity"/>
    <property type="evidence" value="ECO:0007669"/>
    <property type="project" value="UniProtKB-EC"/>
</dbReference>
<dbReference type="InterPro" id="IPR003308">
    <property type="entry name" value="Integrase_Zn-bd_dom_N"/>
</dbReference>
<evidence type="ECO:0000256" key="17">
    <source>
        <dbReference type="ARBA" id="ARBA00023125"/>
    </source>
</evidence>
<evidence type="ECO:0000256" key="22">
    <source>
        <dbReference type="ARBA" id="ARBA00023296"/>
    </source>
</evidence>
<dbReference type="InterPro" id="IPR043502">
    <property type="entry name" value="DNA/RNA_pol_sf"/>
</dbReference>
<keyword evidence="6" id="KW-0540">Nuclease</keyword>
<keyword evidence="20" id="KW-1262">Eukaryotic host gene expression shutoff by virus</keyword>
<dbReference type="Gene3D" id="3.10.10.10">
    <property type="entry name" value="HIV Type 1 Reverse Transcriptase, subunit A, domain 1"/>
    <property type="match status" value="1"/>
</dbReference>
<dbReference type="Pfam" id="PF00078">
    <property type="entry name" value="RVT_1"/>
    <property type="match status" value="1"/>
</dbReference>
<dbReference type="GO" id="GO:0006508">
    <property type="term" value="P:proteolysis"/>
    <property type="evidence" value="ECO:0007669"/>
    <property type="project" value="UniProtKB-KW"/>
</dbReference>
<dbReference type="GO" id="GO:0004523">
    <property type="term" value="F:RNA-DNA hybrid ribonuclease activity"/>
    <property type="evidence" value="ECO:0007669"/>
    <property type="project" value="InterPro"/>
</dbReference>
<dbReference type="Gene3D" id="3.30.70.270">
    <property type="match status" value="3"/>
</dbReference>
<evidence type="ECO:0000256" key="25">
    <source>
        <dbReference type="PROSITE-ProRule" id="PRU00506"/>
    </source>
</evidence>
<dbReference type="InterPro" id="IPR018061">
    <property type="entry name" value="Retropepsins"/>
</dbReference>
<dbReference type="Gene3D" id="3.30.420.10">
    <property type="entry name" value="Ribonuclease H-like superfamily/Ribonuclease H"/>
    <property type="match status" value="2"/>
</dbReference>
<dbReference type="SUPFAM" id="SSF53098">
    <property type="entry name" value="Ribonuclease H-like"/>
    <property type="match status" value="2"/>
</dbReference>
<dbReference type="InterPro" id="IPR017856">
    <property type="entry name" value="Integrase-like_N"/>
</dbReference>
<keyword evidence="12" id="KW-1193">Eukaryotic host translation shutoff by virus</keyword>
<dbReference type="SUPFAM" id="SSF50122">
    <property type="entry name" value="DNA-binding domain of retroviral integrase"/>
    <property type="match status" value="1"/>
</dbReference>
<evidence type="ECO:0000256" key="15">
    <source>
        <dbReference type="ARBA" id="ARBA00022918"/>
    </source>
</evidence>
<dbReference type="SUPFAM" id="SSF50630">
    <property type="entry name" value="Acid proteases"/>
    <property type="match status" value="1"/>
</dbReference>
<dbReference type="PROSITE" id="PS50876">
    <property type="entry name" value="ZF_INTEGRASE"/>
    <property type="match status" value="1"/>
</dbReference>
<dbReference type="InterPro" id="IPR036397">
    <property type="entry name" value="RNaseH_sf"/>
</dbReference>
<dbReference type="EMBL" id="FM165200">
    <property type="protein sequence ID" value="CAQ60125.1"/>
    <property type="molecule type" value="Genomic_DNA"/>
</dbReference>
<dbReference type="InterPro" id="IPR043128">
    <property type="entry name" value="Rev_trsase/Diguanyl_cyclase"/>
</dbReference>
<name>B7UES1_SIV</name>
<keyword evidence="7" id="KW-0479">Metal-binding</keyword>
<dbReference type="GO" id="GO:0003964">
    <property type="term" value="F:RNA-directed DNA polymerase activity"/>
    <property type="evidence" value="ECO:0007669"/>
    <property type="project" value="UniProtKB-KW"/>
</dbReference>
<dbReference type="Gene3D" id="2.30.30.10">
    <property type="entry name" value="Integrase, C-terminal domain superfamily, retroviral"/>
    <property type="match status" value="1"/>
</dbReference>
<dbReference type="GO" id="GO:0046718">
    <property type="term" value="P:symbiont entry into host cell"/>
    <property type="evidence" value="ECO:0007669"/>
    <property type="project" value="UniProtKB-KW"/>
</dbReference>
<dbReference type="GO" id="GO:0003677">
    <property type="term" value="F:DNA binding"/>
    <property type="evidence" value="ECO:0007669"/>
    <property type="project" value="UniProtKB-KW"/>
</dbReference>
<evidence type="ECO:0000259" key="30">
    <source>
        <dbReference type="PROSITE" id="PS50876"/>
    </source>
</evidence>
<evidence type="ECO:0000256" key="28">
    <source>
        <dbReference type="SAM" id="MobiDB-lite"/>
    </source>
</evidence>
<evidence type="ECO:0000256" key="19">
    <source>
        <dbReference type="ARBA" id="ARBA00023195"/>
    </source>
</evidence>
<evidence type="ECO:0000256" key="10">
    <source>
        <dbReference type="ARBA" id="ARBA00022771"/>
    </source>
</evidence>
<protein>
    <submittedName>
        <fullName evidence="35">Pol protein</fullName>
    </submittedName>
</protein>
<evidence type="ECO:0000256" key="8">
    <source>
        <dbReference type="ARBA" id="ARBA00022750"/>
    </source>
</evidence>
<dbReference type="Pfam" id="PF06815">
    <property type="entry name" value="RVT_connect"/>
    <property type="match status" value="1"/>
</dbReference>
<keyword evidence="14" id="KW-0229">DNA integration</keyword>
<evidence type="ECO:0000259" key="31">
    <source>
        <dbReference type="PROSITE" id="PS50878"/>
    </source>
</evidence>
<dbReference type="Pfam" id="PF06817">
    <property type="entry name" value="RVT_thumb"/>
    <property type="match status" value="1"/>
</dbReference>
<evidence type="ECO:0000256" key="16">
    <source>
        <dbReference type="ARBA" id="ARBA00022995"/>
    </source>
</evidence>
<keyword evidence="19" id="KW-1179">Viral genome integration</keyword>
<dbReference type="InterPro" id="IPR010661">
    <property type="entry name" value="RVT_thumb"/>
</dbReference>
<evidence type="ECO:0000313" key="36">
    <source>
        <dbReference type="Proteomes" id="UP000260611"/>
    </source>
</evidence>
<dbReference type="InterPro" id="IPR001969">
    <property type="entry name" value="Aspartic_peptidase_AS"/>
</dbReference>
<dbReference type="PROSITE" id="PS00141">
    <property type="entry name" value="ASP_PROTEASE"/>
    <property type="match status" value="1"/>
</dbReference>
<evidence type="ECO:0000259" key="32">
    <source>
        <dbReference type="PROSITE" id="PS50879"/>
    </source>
</evidence>
<keyword evidence="10 24" id="KW-0863">Zinc-finger</keyword>
<dbReference type="Pfam" id="PF00665">
    <property type="entry name" value="rve"/>
    <property type="match status" value="1"/>
</dbReference>
<dbReference type="SUPFAM" id="SSF46919">
    <property type="entry name" value="N-terminal Zn binding domain of HIV integrase"/>
    <property type="match status" value="1"/>
</dbReference>
<keyword evidence="2" id="KW-0945">Host-virus interaction</keyword>
<evidence type="ECO:0000256" key="4">
    <source>
        <dbReference type="ARBA" id="ARBA00022679"/>
    </source>
</evidence>
<keyword evidence="5" id="KW-0548">Nucleotidyltransferase</keyword>
<dbReference type="Pfam" id="PF00075">
    <property type="entry name" value="RNase_H"/>
    <property type="match status" value="1"/>
</dbReference>
<dbReference type="SUPFAM" id="SSF56672">
    <property type="entry name" value="DNA/RNA polymerases"/>
    <property type="match status" value="1"/>
</dbReference>
<comment type="catalytic activity">
    <reaction evidence="1">
        <text>3'-end directed exonucleolytic cleavage of viral RNA-DNA hybrid.</text>
        <dbReference type="EC" id="3.1.13.2"/>
    </reaction>
</comment>
<keyword evidence="11 26" id="KW-0378">Hydrolase</keyword>
<evidence type="ECO:0000256" key="21">
    <source>
        <dbReference type="ARBA" id="ARBA00023268"/>
    </source>
</evidence>
<keyword evidence="21" id="KW-0511">Multifunctional enzyme</keyword>
<keyword evidence="15" id="KW-0695">RNA-directed DNA polymerase</keyword>
<evidence type="ECO:0000256" key="12">
    <source>
        <dbReference type="ARBA" id="ARBA00022809"/>
    </source>
</evidence>
<feature type="coiled-coil region" evidence="27">
    <location>
        <begin position="449"/>
        <end position="477"/>
    </location>
</feature>
<keyword evidence="4" id="KW-0808">Transferase</keyword>
<feature type="region of interest" description="Disordered" evidence="28">
    <location>
        <begin position="1"/>
        <end position="53"/>
    </location>
</feature>
<evidence type="ECO:0000256" key="7">
    <source>
        <dbReference type="ARBA" id="ARBA00022723"/>
    </source>
</evidence>
<feature type="domain" description="Integrase catalytic" evidence="33">
    <location>
        <begin position="761"/>
        <end position="921"/>
    </location>
</feature>
<gene>
    <name evidence="35" type="primary">pol</name>
</gene>
<dbReference type="GO" id="GO:0008270">
    <property type="term" value="F:zinc ion binding"/>
    <property type="evidence" value="ECO:0007669"/>
    <property type="project" value="UniProtKB-KW"/>
</dbReference>
<evidence type="ECO:0000256" key="2">
    <source>
        <dbReference type="ARBA" id="ARBA00022581"/>
    </source>
</evidence>
<feature type="domain" description="RNase H type-1" evidence="32">
    <location>
        <begin position="588"/>
        <end position="711"/>
    </location>
</feature>
<dbReference type="PROSITE" id="PS50878">
    <property type="entry name" value="RT_POL"/>
    <property type="match status" value="1"/>
</dbReference>
<evidence type="ECO:0000259" key="33">
    <source>
        <dbReference type="PROSITE" id="PS50994"/>
    </source>
</evidence>
<dbReference type="PROSITE" id="PS50994">
    <property type="entry name" value="INTEGRASE"/>
    <property type="match status" value="1"/>
</dbReference>
<sequence>FFREMEGRESRASPQHATEDRDGHLSLCTYPGTDFGEGNKGKERDEGGEETSLSLPSISLWRRPMIELYIEGQQVTALLDTGADDTVIKGKDIYMEGNGIPRIIGGIGGAIRVMQYRCRIRIFEKEIQEAVLVGDTPVNVVGRNVLAAVGIRLVCAQLSDKIPITKVKLKEGHKPPQIKQWPLSKEKIEALEKICDRLEEEGKIQKAEASNQWNTPIFCIKKKDKNEYRKLIDFRALNAATQDFWEVQLGIPHPAGLKEREQITVLDIGDAYFSIPLDPEYREYTAFTIPSVNNDRPGRRYIYNVLPQGWKGSPCIFQSTVAHLMEPWRKENPEIDLYQYMDDLYVGSDLPRAEHLEKVKQLRELLRSYNLETPPKKYQEDPPYEWMGYTLYPKRWKIARIKLPEKEEWTVNDIQKLVGQLNWASQIYSGIKTKALCKLIKGPKGLLDKVEWTEEAKEELEENREILKEEQEGVMYKEEEPLQCTLCYTKGTVAYRIWQKHGTLKTGRFQRKMTAHTNKFRQMTGAIEKIGKESIVIWGKLPIFQVPTTRKDWEAWAFDDWQVHWIPDIEFVSNSENQRTFWELVPAPMEVETFYVDGAYNRKSKEGKAGYVSSGGKHKIVHIQESSNQKAEIRAIIEALRDSKSEVNIVTDSLYAMGIVLEKPEVSEEPLIQELIKELEKKERIYIGWVPAHKGLGGNQEVDQLVSKGIRTKQVMFLADIEPAQESHNKYHQNAQSLQQEFQIPLIVAKRIVDECEECKGKGVPRHGIVAVGVYRWQIDCTHLEGKVICLAAHTGSGFLYGEILRAEDGENTVKFVLRLASQWPVKIIHTDNGTNFVNQKMQAVCWWLGIEHETGIPWNPQSQGIIEAKNRVLKEILGRIREQATHLETALAMAIFIHNFKNKGGQGGGTVAEELVNQIYTDTQIEYTQNKFKKFSGYRVYYKNKEGQWCGPAELLWKGEGAVLLKEGDKYFSVPLRKAKIVKPYGVDSSANV</sequence>
<dbReference type="Gene3D" id="2.40.70.10">
    <property type="entry name" value="Acid Proteases"/>
    <property type="match status" value="1"/>
</dbReference>
<dbReference type="Pfam" id="PF00552">
    <property type="entry name" value="IN_DBD_C"/>
    <property type="match status" value="1"/>
</dbReference>
<dbReference type="GO" id="GO:0004190">
    <property type="term" value="F:aspartic-type endopeptidase activity"/>
    <property type="evidence" value="ECO:0007669"/>
    <property type="project" value="UniProtKB-KW"/>
</dbReference>
<evidence type="ECO:0000259" key="29">
    <source>
        <dbReference type="PROSITE" id="PS50175"/>
    </source>
</evidence>
<evidence type="ECO:0000256" key="6">
    <source>
        <dbReference type="ARBA" id="ARBA00022722"/>
    </source>
</evidence>
<evidence type="ECO:0000256" key="24">
    <source>
        <dbReference type="PROSITE-ProRule" id="PRU00450"/>
    </source>
</evidence>
<accession>B7UES1</accession>
<dbReference type="InterPro" id="IPR001584">
    <property type="entry name" value="Integrase_cat-core"/>
</dbReference>
<keyword evidence="8 26" id="KW-0064">Aspartyl protease</keyword>
<dbReference type="GO" id="GO:0044826">
    <property type="term" value="P:viral genome integration into host DNA"/>
    <property type="evidence" value="ECO:0007669"/>
    <property type="project" value="UniProtKB-KW"/>
</dbReference>
<keyword evidence="18" id="KW-0233">DNA recombination</keyword>
<dbReference type="InterPro" id="IPR001995">
    <property type="entry name" value="Peptidase_A2_cat"/>
</dbReference>
<evidence type="ECO:0000256" key="18">
    <source>
        <dbReference type="ARBA" id="ARBA00023172"/>
    </source>
</evidence>
<evidence type="ECO:0000256" key="1">
    <source>
        <dbReference type="ARBA" id="ARBA00000379"/>
    </source>
</evidence>
<dbReference type="GO" id="GO:0015074">
    <property type="term" value="P:DNA integration"/>
    <property type="evidence" value="ECO:0007669"/>
    <property type="project" value="UniProtKB-KW"/>
</dbReference>
<evidence type="ECO:0000256" key="27">
    <source>
        <dbReference type="SAM" id="Coils"/>
    </source>
</evidence>
<feature type="domain" description="Peptidase A2" evidence="29">
    <location>
        <begin position="75"/>
        <end position="145"/>
    </location>
</feature>
<dbReference type="Gene3D" id="1.10.10.200">
    <property type="match status" value="1"/>
</dbReference>
<dbReference type="InterPro" id="IPR036862">
    <property type="entry name" value="Integrase_C_dom_sf_retrovir"/>
</dbReference>
<evidence type="ECO:0000313" key="35">
    <source>
        <dbReference type="EMBL" id="CAQ60125.1"/>
    </source>
</evidence>
<reference evidence="35 36" key="1">
    <citation type="journal article" date="2009" name="J. Virol.">
        <title>Full-length genome characterization of a novel simian immunodeficiency virus lineage (SIVolc) from olive Colobus (Procolobus verus) and new SIVwrcPbb strains from Western Red Colobus (Piliocolobus badius badius) from the Tai Forest in Ivory Coast.</title>
        <authorList>
            <person name="Liegeois F."/>
            <person name="Lafay B."/>
            <person name="Formenty P."/>
            <person name="Locatelli S."/>
            <person name="Courgnaud V."/>
            <person name="Delaporte E."/>
            <person name="Peeters M."/>
        </authorList>
    </citation>
    <scope>NUCLEOTIDE SEQUENCE [LARGE SCALE GENOMIC DNA]</scope>
</reference>
<evidence type="ECO:0000256" key="11">
    <source>
        <dbReference type="ARBA" id="ARBA00022801"/>
    </source>
</evidence>
<dbReference type="PROSITE" id="PS50879">
    <property type="entry name" value="RNASE_H_1"/>
    <property type="match status" value="1"/>
</dbReference>
<dbReference type="InterPro" id="IPR001037">
    <property type="entry name" value="Integrase_C_retrovir"/>
</dbReference>
<dbReference type="InterPro" id="IPR021109">
    <property type="entry name" value="Peptidase_aspartic_dom_sf"/>
</dbReference>
<dbReference type="Proteomes" id="UP000260611">
    <property type="component" value="Segment"/>
</dbReference>
<evidence type="ECO:0000256" key="23">
    <source>
        <dbReference type="ARBA" id="ARBA00023415"/>
    </source>
</evidence>
<dbReference type="InterPro" id="IPR010659">
    <property type="entry name" value="RVT_connect"/>
</dbReference>
<dbReference type="Pfam" id="PF00077">
    <property type="entry name" value="RVP"/>
    <property type="match status" value="1"/>
</dbReference>
<keyword evidence="9" id="KW-0255">Endonuclease</keyword>
<dbReference type="InterPro" id="IPR012337">
    <property type="entry name" value="RNaseH-like_sf"/>
</dbReference>
<comment type="similarity">
    <text evidence="26">Belongs to the retroviral Pol polyprotein family.</text>
</comment>
<evidence type="ECO:0000256" key="20">
    <source>
        <dbReference type="ARBA" id="ARBA00023247"/>
    </source>
</evidence>